<feature type="region of interest" description="Disordered" evidence="1">
    <location>
        <begin position="1"/>
        <end position="43"/>
    </location>
</feature>
<dbReference type="Proteomes" id="UP001627154">
    <property type="component" value="Unassembled WGS sequence"/>
</dbReference>
<keyword evidence="3" id="KW-1185">Reference proteome</keyword>
<dbReference type="EMBL" id="JBJJXI010000043">
    <property type="protein sequence ID" value="KAL3401742.1"/>
    <property type="molecule type" value="Genomic_DNA"/>
</dbReference>
<evidence type="ECO:0000313" key="2">
    <source>
        <dbReference type="EMBL" id="KAL3401742.1"/>
    </source>
</evidence>
<feature type="compositionally biased region" description="Polar residues" evidence="1">
    <location>
        <begin position="1"/>
        <end position="19"/>
    </location>
</feature>
<gene>
    <name evidence="2" type="ORF">TKK_005104</name>
</gene>
<organism evidence="2 3">
    <name type="scientific">Trichogramma kaykai</name>
    <dbReference type="NCBI Taxonomy" id="54128"/>
    <lineage>
        <taxon>Eukaryota</taxon>
        <taxon>Metazoa</taxon>
        <taxon>Ecdysozoa</taxon>
        <taxon>Arthropoda</taxon>
        <taxon>Hexapoda</taxon>
        <taxon>Insecta</taxon>
        <taxon>Pterygota</taxon>
        <taxon>Neoptera</taxon>
        <taxon>Endopterygota</taxon>
        <taxon>Hymenoptera</taxon>
        <taxon>Apocrita</taxon>
        <taxon>Proctotrupomorpha</taxon>
        <taxon>Chalcidoidea</taxon>
        <taxon>Trichogrammatidae</taxon>
        <taxon>Trichogramma</taxon>
    </lineage>
</organism>
<dbReference type="AlphaFoldDB" id="A0ABD2XAE2"/>
<accession>A0ABD2XAE2</accession>
<reference evidence="2 3" key="1">
    <citation type="journal article" date="2024" name="bioRxiv">
        <title>A reference genome for Trichogramma kaykai: A tiny desert-dwelling parasitoid wasp with competing sex-ratio distorters.</title>
        <authorList>
            <person name="Culotta J."/>
            <person name="Lindsey A.R."/>
        </authorList>
    </citation>
    <scope>NUCLEOTIDE SEQUENCE [LARGE SCALE GENOMIC DNA]</scope>
    <source>
        <strain evidence="2 3">KSX58</strain>
    </source>
</reference>
<proteinExistence type="predicted"/>
<sequence length="104" mass="11664">MYRFSRSPSASRINITEPSSPVDLSLPDRKLQNSGVRAPARRRTQLITHVHVYRLPPPPPPPQPAYVAVCVKRQSTVRFNAPHLYTPCARAGALQARTRLVQNL</sequence>
<evidence type="ECO:0000256" key="1">
    <source>
        <dbReference type="SAM" id="MobiDB-lite"/>
    </source>
</evidence>
<name>A0ABD2XAE2_9HYME</name>
<evidence type="ECO:0000313" key="3">
    <source>
        <dbReference type="Proteomes" id="UP001627154"/>
    </source>
</evidence>
<protein>
    <submittedName>
        <fullName evidence="2">Uncharacterized protein</fullName>
    </submittedName>
</protein>
<comment type="caution">
    <text evidence="2">The sequence shown here is derived from an EMBL/GenBank/DDBJ whole genome shotgun (WGS) entry which is preliminary data.</text>
</comment>